<dbReference type="SMART" id="SM01204">
    <property type="entry name" value="FIST_C"/>
    <property type="match status" value="1"/>
</dbReference>
<dbReference type="PANTHER" id="PTHR40252">
    <property type="entry name" value="BLR0328 PROTEIN"/>
    <property type="match status" value="1"/>
</dbReference>
<dbReference type="InterPro" id="IPR013702">
    <property type="entry name" value="FIST_domain_N"/>
</dbReference>
<evidence type="ECO:0008006" key="6">
    <source>
        <dbReference type="Google" id="ProtNLM"/>
    </source>
</evidence>
<evidence type="ECO:0000259" key="3">
    <source>
        <dbReference type="SMART" id="SM01204"/>
    </source>
</evidence>
<evidence type="ECO:0000313" key="5">
    <source>
        <dbReference type="Proteomes" id="UP000249590"/>
    </source>
</evidence>
<reference evidence="4 5" key="1">
    <citation type="submission" date="2018-05" db="EMBL/GenBank/DDBJ databases">
        <title>Acuticoccus sediminis sp. nov., isolated from deep-sea sediment of Indian Ocean.</title>
        <authorList>
            <person name="Liu X."/>
            <person name="Lai Q."/>
            <person name="Du Y."/>
            <person name="Sun F."/>
            <person name="Zhang X."/>
            <person name="Wang S."/>
            <person name="Shao Z."/>
        </authorList>
    </citation>
    <scope>NUCLEOTIDE SEQUENCE [LARGE SCALE GENOMIC DNA]</scope>
    <source>
        <strain evidence="4 5">PTG4-2</strain>
    </source>
</reference>
<gene>
    <name evidence="4" type="ORF">DLJ53_14765</name>
</gene>
<organism evidence="4 5">
    <name type="scientific">Acuticoccus sediminis</name>
    <dbReference type="NCBI Taxonomy" id="2184697"/>
    <lineage>
        <taxon>Bacteria</taxon>
        <taxon>Pseudomonadati</taxon>
        <taxon>Pseudomonadota</taxon>
        <taxon>Alphaproteobacteria</taxon>
        <taxon>Hyphomicrobiales</taxon>
        <taxon>Amorphaceae</taxon>
        <taxon>Acuticoccus</taxon>
    </lineage>
</organism>
<feature type="compositionally biased region" description="Low complexity" evidence="1">
    <location>
        <begin position="68"/>
        <end position="77"/>
    </location>
</feature>
<feature type="region of interest" description="Disordered" evidence="1">
    <location>
        <begin position="47"/>
        <end position="120"/>
    </location>
</feature>
<feature type="domain" description="FIST" evidence="2">
    <location>
        <begin position="183"/>
        <end position="378"/>
    </location>
</feature>
<sequence length="547" mass="56825">MVGFSCFSASARMRWTISEDCTGEPPGELITSATAGPLIAKALSSALSTPARERPGRSEVPCPMTPWRRTTGTTGFFERGQKRITPPSSINGRRPGGPGGPIRRPADRIRGVGEGNAPAARLRPDLAGMSEWGGDYPFAIGRGRPRGRIARCVGKGRVMRIEINVSPAGEAAGAVSGQKLDPEPDFLAAYFTEGHDAHEVAKALGRLKPRALHGGTSCRGVMSAAGMSADGPALGTFAVYDRAGDYGTSLVAKGSDARASARRAIAEALSHAGRRGEMPDLVWLTSSPGDEEAIIHGIQDEVGPHVPIIGGSAADDTLAGRWRVISAAGALTDGIVVSVLFPSRPLASVFHSGYAPTGERARATATDGRRVLALDGRPAADVYAEWTSNPALAARGGVPCSILGEAALTPFGRSIGHVADVPYYLLAHPTAVHPDGSIELFATVAPGEELVMMRGSLDSLAGRARRVARQSLELARQREAPAGALVVYSGGCMMAVSHRMDEVAAGVSAALGGAPFLGIFTFGEQGRVSDGSNRHGNLMISCVSFGV</sequence>
<evidence type="ECO:0000259" key="2">
    <source>
        <dbReference type="SMART" id="SM00897"/>
    </source>
</evidence>
<dbReference type="Proteomes" id="UP000249590">
    <property type="component" value="Unassembled WGS sequence"/>
</dbReference>
<dbReference type="PANTHER" id="PTHR40252:SF2">
    <property type="entry name" value="BLR0328 PROTEIN"/>
    <property type="match status" value="1"/>
</dbReference>
<comment type="caution">
    <text evidence="4">The sequence shown here is derived from an EMBL/GenBank/DDBJ whole genome shotgun (WGS) entry which is preliminary data.</text>
</comment>
<protein>
    <recommendedName>
        <fullName evidence="6">FIST C-domain domain-containing protein</fullName>
    </recommendedName>
</protein>
<dbReference type="AlphaFoldDB" id="A0A8B2NTE7"/>
<evidence type="ECO:0000256" key="1">
    <source>
        <dbReference type="SAM" id="MobiDB-lite"/>
    </source>
</evidence>
<name>A0A8B2NTE7_9HYPH</name>
<evidence type="ECO:0000313" key="4">
    <source>
        <dbReference type="EMBL" id="RAI00525.1"/>
    </source>
</evidence>
<dbReference type="SMART" id="SM00897">
    <property type="entry name" value="FIST"/>
    <property type="match status" value="1"/>
</dbReference>
<dbReference type="InterPro" id="IPR019494">
    <property type="entry name" value="FIST_C"/>
</dbReference>
<dbReference type="EMBL" id="QHHQ01000003">
    <property type="protein sequence ID" value="RAI00525.1"/>
    <property type="molecule type" value="Genomic_DNA"/>
</dbReference>
<feature type="domain" description="FIST C-domain" evidence="3">
    <location>
        <begin position="379"/>
        <end position="528"/>
    </location>
</feature>
<keyword evidence="5" id="KW-1185">Reference proteome</keyword>
<dbReference type="Pfam" id="PF08495">
    <property type="entry name" value="FIST"/>
    <property type="match status" value="1"/>
</dbReference>
<accession>A0A8B2NTE7</accession>
<dbReference type="Pfam" id="PF10442">
    <property type="entry name" value="FIST_C"/>
    <property type="match status" value="1"/>
</dbReference>
<proteinExistence type="predicted"/>